<evidence type="ECO:0000256" key="1">
    <source>
        <dbReference type="ARBA" id="ARBA00001933"/>
    </source>
</evidence>
<proteinExistence type="inferred from homology"/>
<feature type="domain" description="Tryptophan synthase beta chain-like PALP" evidence="4">
    <location>
        <begin position="17"/>
        <end position="214"/>
    </location>
</feature>
<dbReference type="PANTHER" id="PTHR43780">
    <property type="entry name" value="1-AMINOCYCLOPROPANE-1-CARBOXYLATE DEAMINASE-RELATED"/>
    <property type="match status" value="1"/>
</dbReference>
<comment type="cofactor">
    <cofactor evidence="1">
        <name>pyridoxal 5'-phosphate</name>
        <dbReference type="ChEBI" id="CHEBI:597326"/>
    </cofactor>
</comment>
<dbReference type="AlphaFoldDB" id="X1UBT7"/>
<comment type="caution">
    <text evidence="5">The sequence shown here is derived from an EMBL/GenBank/DDBJ whole genome shotgun (WGS) entry which is preliminary data.</text>
</comment>
<sequence length="228" mass="24262">LLHNILDSDVEILDITDVGGEATEVVSARMDRVADDLRARGYKPFIVRSTLPDISTILASVGWVNAADELITQLKAQNIDAQYVILAMGSGMTQAGFVSGSKYLGANYNVIGISASLSTDAAVAKVVEKVGAVSDFLGLGVKVMLGEVEINDSYIGEGYGIPTKECIDAIRLVAQTEGIFLDPVYTGKAMAGLIDLVKKGRFKSTDTIIFIHTGGIPALFAYNIEISR</sequence>
<evidence type="ECO:0000313" key="5">
    <source>
        <dbReference type="EMBL" id="GAJ01042.1"/>
    </source>
</evidence>
<keyword evidence="3" id="KW-0663">Pyridoxal phosphate</keyword>
<dbReference type="SUPFAM" id="SSF53686">
    <property type="entry name" value="Tryptophan synthase beta subunit-like PLP-dependent enzymes"/>
    <property type="match status" value="1"/>
</dbReference>
<dbReference type="Pfam" id="PF00291">
    <property type="entry name" value="PALP"/>
    <property type="match status" value="1"/>
</dbReference>
<dbReference type="Gene3D" id="3.40.50.1100">
    <property type="match status" value="1"/>
</dbReference>
<feature type="non-terminal residue" evidence="5">
    <location>
        <position position="1"/>
    </location>
</feature>
<dbReference type="GO" id="GO:0019148">
    <property type="term" value="F:D-cysteine desulfhydrase activity"/>
    <property type="evidence" value="ECO:0007669"/>
    <property type="project" value="TreeGrafter"/>
</dbReference>
<dbReference type="InterPro" id="IPR036052">
    <property type="entry name" value="TrpB-like_PALP_sf"/>
</dbReference>
<evidence type="ECO:0000259" key="4">
    <source>
        <dbReference type="Pfam" id="PF00291"/>
    </source>
</evidence>
<evidence type="ECO:0000256" key="3">
    <source>
        <dbReference type="ARBA" id="ARBA00022898"/>
    </source>
</evidence>
<dbReference type="EMBL" id="BARW01017314">
    <property type="protein sequence ID" value="GAJ01042.1"/>
    <property type="molecule type" value="Genomic_DNA"/>
</dbReference>
<gene>
    <name evidence="5" type="ORF">S12H4_29944</name>
</gene>
<dbReference type="PANTHER" id="PTHR43780:SF2">
    <property type="entry name" value="1-AMINOCYCLOPROPANE-1-CARBOXYLATE DEAMINASE-RELATED"/>
    <property type="match status" value="1"/>
</dbReference>
<name>X1UBT7_9ZZZZ</name>
<dbReference type="InterPro" id="IPR001926">
    <property type="entry name" value="TrpB-like_PALP"/>
</dbReference>
<organism evidence="5">
    <name type="scientific">marine sediment metagenome</name>
    <dbReference type="NCBI Taxonomy" id="412755"/>
    <lineage>
        <taxon>unclassified sequences</taxon>
        <taxon>metagenomes</taxon>
        <taxon>ecological metagenomes</taxon>
    </lineage>
</organism>
<protein>
    <recommendedName>
        <fullName evidence="4">Tryptophan synthase beta chain-like PALP domain-containing protein</fullName>
    </recommendedName>
</protein>
<reference evidence="5" key="1">
    <citation type="journal article" date="2014" name="Front. Microbiol.">
        <title>High frequency of phylogenetically diverse reductive dehalogenase-homologous genes in deep subseafloor sedimentary metagenomes.</title>
        <authorList>
            <person name="Kawai M."/>
            <person name="Futagami T."/>
            <person name="Toyoda A."/>
            <person name="Takaki Y."/>
            <person name="Nishi S."/>
            <person name="Hori S."/>
            <person name="Arai W."/>
            <person name="Tsubouchi T."/>
            <person name="Morono Y."/>
            <person name="Uchiyama I."/>
            <person name="Ito T."/>
            <person name="Fujiyama A."/>
            <person name="Inagaki F."/>
            <person name="Takami H."/>
        </authorList>
    </citation>
    <scope>NUCLEOTIDE SEQUENCE</scope>
    <source>
        <strain evidence="5">Expedition CK06-06</strain>
    </source>
</reference>
<evidence type="ECO:0000256" key="2">
    <source>
        <dbReference type="ARBA" id="ARBA00008639"/>
    </source>
</evidence>
<dbReference type="InterPro" id="IPR027278">
    <property type="entry name" value="ACCD_DCysDesulf"/>
</dbReference>
<accession>X1UBT7</accession>
<comment type="similarity">
    <text evidence="2">Belongs to the ACC deaminase/D-cysteine desulfhydrase family.</text>
</comment>